<evidence type="ECO:0000256" key="2">
    <source>
        <dbReference type="ARBA" id="ARBA00022679"/>
    </source>
</evidence>
<proteinExistence type="predicted"/>
<evidence type="ECO:0000259" key="3">
    <source>
        <dbReference type="Pfam" id="PF10017"/>
    </source>
</evidence>
<evidence type="ECO:0000313" key="5">
    <source>
        <dbReference type="Proteomes" id="UP000470384"/>
    </source>
</evidence>
<dbReference type="PANTHER" id="PTHR43397:SF1">
    <property type="entry name" value="ERGOTHIONEINE BIOSYNTHESIS PROTEIN 1"/>
    <property type="match status" value="1"/>
</dbReference>
<dbReference type="Pfam" id="PF10017">
    <property type="entry name" value="Methyltransf_33"/>
    <property type="match status" value="1"/>
</dbReference>
<gene>
    <name evidence="4" type="primary">egtD</name>
    <name evidence="4" type="ORF">GTQ45_00955</name>
</gene>
<dbReference type="Gene3D" id="3.40.50.150">
    <property type="entry name" value="Vaccinia Virus protein VP39"/>
    <property type="match status" value="1"/>
</dbReference>
<dbReference type="NCBIfam" id="TIGR03438">
    <property type="entry name" value="egtD_ergothio"/>
    <property type="match status" value="1"/>
</dbReference>
<accession>A0A845Q875</accession>
<protein>
    <submittedName>
        <fullName evidence="4">L-histidine N(Alpha)-methyltransferase</fullName>
        <ecNumber evidence="4">2.1.1.44</ecNumber>
    </submittedName>
</protein>
<dbReference type="SUPFAM" id="SSF53335">
    <property type="entry name" value="S-adenosyl-L-methionine-dependent methyltransferases"/>
    <property type="match status" value="1"/>
</dbReference>
<dbReference type="RefSeq" id="WP_160586419.1">
    <property type="nucleotide sequence ID" value="NZ_BMHN01000001.1"/>
</dbReference>
<organism evidence="4 5">
    <name type="scientific">Pyruvatibacter mobilis</name>
    <dbReference type="NCBI Taxonomy" id="1712261"/>
    <lineage>
        <taxon>Bacteria</taxon>
        <taxon>Pseudomonadati</taxon>
        <taxon>Pseudomonadota</taxon>
        <taxon>Alphaproteobacteria</taxon>
        <taxon>Hyphomicrobiales</taxon>
        <taxon>Parvibaculaceae</taxon>
        <taxon>Pyruvatibacter</taxon>
    </lineage>
</organism>
<dbReference type="EMBL" id="WXYQ01000001">
    <property type="protein sequence ID" value="NBG94296.1"/>
    <property type="molecule type" value="Genomic_DNA"/>
</dbReference>
<keyword evidence="1 4" id="KW-0489">Methyltransferase</keyword>
<evidence type="ECO:0000256" key="1">
    <source>
        <dbReference type="ARBA" id="ARBA00022603"/>
    </source>
</evidence>
<dbReference type="Proteomes" id="UP000470384">
    <property type="component" value="Unassembled WGS sequence"/>
</dbReference>
<reference evidence="4 5" key="1">
    <citation type="journal article" date="2016" name="Int. J. Syst. Evol. Microbiol.">
        <title>Pyruvatibacter mobilis gen. nov., sp. nov., a marine bacterium from the culture broth of Picochlorum sp. 122.</title>
        <authorList>
            <person name="Wang G."/>
            <person name="Tang M."/>
            <person name="Wu H."/>
            <person name="Dai S."/>
            <person name="Li T."/>
            <person name="Chen C."/>
            <person name="He H."/>
            <person name="Fan J."/>
            <person name="Xiang W."/>
            <person name="Li X."/>
        </authorList>
    </citation>
    <scope>NUCLEOTIDE SEQUENCE [LARGE SCALE GENOMIC DNA]</scope>
    <source>
        <strain evidence="4 5">GYP-11</strain>
    </source>
</reference>
<dbReference type="GeneID" id="300656352"/>
<dbReference type="InterPro" id="IPR017804">
    <property type="entry name" value="MeTrfase_EgtD-like"/>
</dbReference>
<dbReference type="PANTHER" id="PTHR43397">
    <property type="entry name" value="ERGOTHIONEINE BIOSYNTHESIS PROTEIN 1"/>
    <property type="match status" value="1"/>
</dbReference>
<name>A0A845Q875_9HYPH</name>
<keyword evidence="5" id="KW-1185">Reference proteome</keyword>
<evidence type="ECO:0000313" key="4">
    <source>
        <dbReference type="EMBL" id="NBG94296.1"/>
    </source>
</evidence>
<comment type="caution">
    <text evidence="4">The sequence shown here is derived from an EMBL/GenBank/DDBJ whole genome shotgun (WGS) entry which is preliminary data.</text>
</comment>
<dbReference type="GO" id="GO:0032259">
    <property type="term" value="P:methylation"/>
    <property type="evidence" value="ECO:0007669"/>
    <property type="project" value="UniProtKB-KW"/>
</dbReference>
<feature type="domain" description="Histidine-specific methyltransferase SAM-dependent" evidence="3">
    <location>
        <begin position="33"/>
        <end position="333"/>
    </location>
</feature>
<dbReference type="OrthoDB" id="5289726at2"/>
<keyword evidence="2 4" id="KW-0808">Transferase</keyword>
<dbReference type="InterPro" id="IPR051128">
    <property type="entry name" value="EgtD_Methyltrsf_superfamily"/>
</dbReference>
<dbReference type="PIRSF" id="PIRSF018005">
    <property type="entry name" value="UCP018005"/>
    <property type="match status" value="1"/>
</dbReference>
<sequence>MTADTIFETDTAPSAADLAFFVDQKPALATFLDDALTGLSAEPKQIAPKYFYDERGSELFDQICQTPEYYPTRTELGLLDRHGADIAAAVGPDCLVVEYGAGSSLKIRRLLGALDAPAGYVAVDISRDYLRAQMSGLARDLPSVPVGAICADFTKGFDLPPESAALGSRRLGFLPGSTIGNFTPEDAQALLARSTKLLGKGGLFLIGVDLKKSKQILDAAYDDGQGVTAAFNLNLLKRMRTELGAELDEHGFEHVAFYNREQGRVEMHLEAKGEQTISLEGQDFTFSDGERIHTESSYKYAPEEFAEMAQRAGFEPKALWTDPDGLFSLHLLEVAVNA</sequence>
<dbReference type="InterPro" id="IPR019257">
    <property type="entry name" value="MeTrfase_dom"/>
</dbReference>
<dbReference type="AlphaFoldDB" id="A0A845Q875"/>
<dbReference type="InterPro" id="IPR029063">
    <property type="entry name" value="SAM-dependent_MTases_sf"/>
</dbReference>
<dbReference type="EC" id="2.1.1.44" evidence="4"/>
<dbReference type="InterPro" id="IPR035094">
    <property type="entry name" value="EgtD"/>
</dbReference>
<dbReference type="GO" id="GO:0052706">
    <property type="term" value="F:L-histidine N(alpha)-methyltransferase activity"/>
    <property type="evidence" value="ECO:0007669"/>
    <property type="project" value="UniProtKB-EC"/>
</dbReference>